<keyword evidence="1" id="KW-1133">Transmembrane helix</keyword>
<comment type="caution">
    <text evidence="3">The sequence shown here is derived from an EMBL/GenBank/DDBJ whole genome shotgun (WGS) entry which is preliminary data.</text>
</comment>
<sequence>MKKFRTFIYAFLLTFILFPSRVFADGGYSEGGSDAFLEFILWTIIVIIAILGLYSSVIFIIFLLNKLGNIHLPPKPPAS</sequence>
<evidence type="ECO:0008006" key="5">
    <source>
        <dbReference type="Google" id="ProtNLM"/>
    </source>
</evidence>
<evidence type="ECO:0000256" key="1">
    <source>
        <dbReference type="SAM" id="Phobius"/>
    </source>
</evidence>
<dbReference type="Proteomes" id="UP000177331">
    <property type="component" value="Unassembled WGS sequence"/>
</dbReference>
<evidence type="ECO:0000313" key="3">
    <source>
        <dbReference type="EMBL" id="OGL98684.1"/>
    </source>
</evidence>
<keyword evidence="1" id="KW-0472">Membrane</keyword>
<organism evidence="3 4">
    <name type="scientific">Candidatus Uhrbacteria bacterium RIFOXYB2_FULL_45_11</name>
    <dbReference type="NCBI Taxonomy" id="1802421"/>
    <lineage>
        <taxon>Bacteria</taxon>
        <taxon>Candidatus Uhriibacteriota</taxon>
    </lineage>
</organism>
<reference evidence="3 4" key="1">
    <citation type="journal article" date="2016" name="Nat. Commun.">
        <title>Thousands of microbial genomes shed light on interconnected biogeochemical processes in an aquifer system.</title>
        <authorList>
            <person name="Anantharaman K."/>
            <person name="Brown C.T."/>
            <person name="Hug L.A."/>
            <person name="Sharon I."/>
            <person name="Castelle C.J."/>
            <person name="Probst A.J."/>
            <person name="Thomas B.C."/>
            <person name="Singh A."/>
            <person name="Wilkins M.J."/>
            <person name="Karaoz U."/>
            <person name="Brodie E.L."/>
            <person name="Williams K.H."/>
            <person name="Hubbard S.S."/>
            <person name="Banfield J.F."/>
        </authorList>
    </citation>
    <scope>NUCLEOTIDE SEQUENCE [LARGE SCALE GENOMIC DNA]</scope>
</reference>
<evidence type="ECO:0000256" key="2">
    <source>
        <dbReference type="SAM" id="SignalP"/>
    </source>
</evidence>
<evidence type="ECO:0000313" key="4">
    <source>
        <dbReference type="Proteomes" id="UP000177331"/>
    </source>
</evidence>
<dbReference type="STRING" id="1802421.A2318_00080"/>
<feature type="chain" id="PRO_5009533359" description="Cytochrome oxidase subunit II transmembrane region profile domain-containing protein" evidence="2">
    <location>
        <begin position="25"/>
        <end position="79"/>
    </location>
</feature>
<dbReference type="AlphaFoldDB" id="A0A1F7W9C3"/>
<protein>
    <recommendedName>
        <fullName evidence="5">Cytochrome oxidase subunit II transmembrane region profile domain-containing protein</fullName>
    </recommendedName>
</protein>
<keyword evidence="1" id="KW-0812">Transmembrane</keyword>
<accession>A0A1F7W9C3</accession>
<gene>
    <name evidence="3" type="ORF">A2318_00080</name>
</gene>
<keyword evidence="2" id="KW-0732">Signal</keyword>
<name>A0A1F7W9C3_9BACT</name>
<dbReference type="EMBL" id="MGFD01000022">
    <property type="protein sequence ID" value="OGL98684.1"/>
    <property type="molecule type" value="Genomic_DNA"/>
</dbReference>
<proteinExistence type="predicted"/>
<feature type="signal peptide" evidence="2">
    <location>
        <begin position="1"/>
        <end position="24"/>
    </location>
</feature>
<feature type="transmembrane region" description="Helical" evidence="1">
    <location>
        <begin position="40"/>
        <end position="64"/>
    </location>
</feature>